<proteinExistence type="predicted"/>
<reference evidence="1" key="1">
    <citation type="journal article" date="2014" name="Front. Microbiol.">
        <title>High frequency of phylogenetically diverse reductive dehalogenase-homologous genes in deep subseafloor sedimentary metagenomes.</title>
        <authorList>
            <person name="Kawai M."/>
            <person name="Futagami T."/>
            <person name="Toyoda A."/>
            <person name="Takaki Y."/>
            <person name="Nishi S."/>
            <person name="Hori S."/>
            <person name="Arai W."/>
            <person name="Tsubouchi T."/>
            <person name="Morono Y."/>
            <person name="Uchiyama I."/>
            <person name="Ito T."/>
            <person name="Fujiyama A."/>
            <person name="Inagaki F."/>
            <person name="Takami H."/>
        </authorList>
    </citation>
    <scope>NUCLEOTIDE SEQUENCE</scope>
    <source>
        <strain evidence="1">Expedition CK06-06</strain>
    </source>
</reference>
<comment type="caution">
    <text evidence="1">The sequence shown here is derived from an EMBL/GenBank/DDBJ whole genome shotgun (WGS) entry which is preliminary data.</text>
</comment>
<evidence type="ECO:0000313" key="1">
    <source>
        <dbReference type="EMBL" id="GAI62883.1"/>
    </source>
</evidence>
<sequence length="77" mass="8947">MGMYDDIKYEMDCPKCGARVTGFQSKDGPCCLAQLEFWEVNNFYSHCPKCGAWVEFRRKEPAQPSPIEDYEMIVEAR</sequence>
<accession>X1Q3T2</accession>
<gene>
    <name evidence="1" type="ORF">S12H4_05237</name>
</gene>
<name>X1Q3T2_9ZZZZ</name>
<dbReference type="EMBL" id="BARW01001710">
    <property type="protein sequence ID" value="GAI62883.1"/>
    <property type="molecule type" value="Genomic_DNA"/>
</dbReference>
<protein>
    <submittedName>
        <fullName evidence="1">Uncharacterized protein</fullName>
    </submittedName>
</protein>
<organism evidence="1">
    <name type="scientific">marine sediment metagenome</name>
    <dbReference type="NCBI Taxonomy" id="412755"/>
    <lineage>
        <taxon>unclassified sequences</taxon>
        <taxon>metagenomes</taxon>
        <taxon>ecological metagenomes</taxon>
    </lineage>
</organism>
<dbReference type="AlphaFoldDB" id="X1Q3T2"/>